<dbReference type="Gene3D" id="1.10.490.50">
    <property type="entry name" value="Antibiotic binding domain of TipA-like multidrug resistance regulators"/>
    <property type="match status" value="1"/>
</dbReference>
<evidence type="ECO:0000256" key="1">
    <source>
        <dbReference type="ARBA" id="ARBA00023015"/>
    </source>
</evidence>
<feature type="domain" description="HTH merR-type" evidence="6">
    <location>
        <begin position="7"/>
        <end position="76"/>
    </location>
</feature>
<gene>
    <name evidence="7" type="ORF">IOE58_07660</name>
</gene>
<dbReference type="Gene3D" id="1.10.1660.10">
    <property type="match status" value="1"/>
</dbReference>
<proteinExistence type="predicted"/>
<evidence type="ECO:0000256" key="5">
    <source>
        <dbReference type="SAM" id="MobiDB-lite"/>
    </source>
</evidence>
<dbReference type="PANTHER" id="PTHR30204:SF90">
    <property type="entry name" value="HTH-TYPE TRANSCRIPTIONAL ACTIVATOR MTA"/>
    <property type="match status" value="1"/>
</dbReference>
<evidence type="ECO:0000259" key="6">
    <source>
        <dbReference type="PROSITE" id="PS50937"/>
    </source>
</evidence>
<dbReference type="PRINTS" id="PR00040">
    <property type="entry name" value="HTHMERR"/>
</dbReference>
<dbReference type="PROSITE" id="PS50937">
    <property type="entry name" value="HTH_MERR_2"/>
    <property type="match status" value="1"/>
</dbReference>
<feature type="region of interest" description="Disordered" evidence="5">
    <location>
        <begin position="112"/>
        <end position="139"/>
    </location>
</feature>
<evidence type="ECO:0000256" key="2">
    <source>
        <dbReference type="ARBA" id="ARBA00023125"/>
    </source>
</evidence>
<protein>
    <submittedName>
        <fullName evidence="7">MerR family transcriptional regulator</fullName>
    </submittedName>
</protein>
<dbReference type="SUPFAM" id="SSF46955">
    <property type="entry name" value="Putative DNA-binding domain"/>
    <property type="match status" value="1"/>
</dbReference>
<dbReference type="SUPFAM" id="SSF89082">
    <property type="entry name" value="Antibiotic binding domain of TipA-like multidrug resistance regulators"/>
    <property type="match status" value="1"/>
</dbReference>
<dbReference type="InterPro" id="IPR012925">
    <property type="entry name" value="TipAS_dom"/>
</dbReference>
<dbReference type="PANTHER" id="PTHR30204">
    <property type="entry name" value="REDOX-CYCLING DRUG-SENSING TRANSCRIPTIONAL ACTIVATOR SOXR"/>
    <property type="match status" value="1"/>
</dbReference>
<evidence type="ECO:0000313" key="8">
    <source>
        <dbReference type="Proteomes" id="UP000644727"/>
    </source>
</evidence>
<dbReference type="Pfam" id="PF13411">
    <property type="entry name" value="MerR_1"/>
    <property type="match status" value="1"/>
</dbReference>
<dbReference type="InterPro" id="IPR000551">
    <property type="entry name" value="MerR-type_HTH_dom"/>
</dbReference>
<dbReference type="RefSeq" id="WP_193865817.1">
    <property type="nucleotide sequence ID" value="NZ_JADEYR010000006.1"/>
</dbReference>
<evidence type="ECO:0000256" key="4">
    <source>
        <dbReference type="ARBA" id="ARBA00023163"/>
    </source>
</evidence>
<evidence type="ECO:0000256" key="3">
    <source>
        <dbReference type="ARBA" id="ARBA00023159"/>
    </source>
</evidence>
<dbReference type="InterPro" id="IPR047057">
    <property type="entry name" value="MerR_fam"/>
</dbReference>
<name>A0ABR9W3Q4_9MICO</name>
<organism evidence="7 8">
    <name type="scientific">Brachybacterium epidermidis</name>
    <dbReference type="NCBI Taxonomy" id="2781983"/>
    <lineage>
        <taxon>Bacteria</taxon>
        <taxon>Bacillati</taxon>
        <taxon>Actinomycetota</taxon>
        <taxon>Actinomycetes</taxon>
        <taxon>Micrococcales</taxon>
        <taxon>Dermabacteraceae</taxon>
        <taxon>Brachybacterium</taxon>
    </lineage>
</organism>
<reference evidence="7 8" key="1">
    <citation type="submission" date="2020-10" db="EMBL/GenBank/DDBJ databases">
        <title>Draft genome and description of Brachybacterium epidermidis sp nov.</title>
        <authorList>
            <person name="Boxberger M."/>
            <person name="La Scola B."/>
        </authorList>
    </citation>
    <scope>NUCLEOTIDE SEQUENCE [LARGE SCALE GENOMIC DNA]</scope>
    <source>
        <strain evidence="7 8">Marseille-Q2903</strain>
    </source>
</reference>
<dbReference type="Pfam" id="PF07739">
    <property type="entry name" value="TipAS"/>
    <property type="match status" value="1"/>
</dbReference>
<accession>A0ABR9W3Q4</accession>
<dbReference type="EMBL" id="JADEYR010000006">
    <property type="protein sequence ID" value="MBE9404070.1"/>
    <property type="molecule type" value="Genomic_DNA"/>
</dbReference>
<sequence length="287" mass="32567">MTEKQQPLTVGRVAQLVGVSVRTLHHWDSIALVRPSARSWSDYRLYDAEDIARIHRVLVYREIGLPLAEIARILDDPEVDPREHLHRQRSLLAERIGRLQKAARAVDEMIERTTPMNDTPSSAGPISGDPRTPAEDRSITLSPQEQSRIFGTDWDPAWQDEARERWGDTEQWQQSVQRTRGFTAADWTRVAEETAALETDLAEAMNRGVEPGSEEANALAERHRASISQHYDCTASMHVVLGRMYTEDERFTAHYDRRSEGLAAWLREVIEAAARAHGVDPETAGWE</sequence>
<dbReference type="InterPro" id="IPR036244">
    <property type="entry name" value="TipA-like_antibiotic-bd"/>
</dbReference>
<keyword evidence="1" id="KW-0805">Transcription regulation</keyword>
<dbReference type="InterPro" id="IPR009061">
    <property type="entry name" value="DNA-bd_dom_put_sf"/>
</dbReference>
<keyword evidence="3" id="KW-0010">Activator</keyword>
<dbReference type="Proteomes" id="UP000644727">
    <property type="component" value="Unassembled WGS sequence"/>
</dbReference>
<keyword evidence="4" id="KW-0804">Transcription</keyword>
<evidence type="ECO:0000313" key="7">
    <source>
        <dbReference type="EMBL" id="MBE9404070.1"/>
    </source>
</evidence>
<keyword evidence="2" id="KW-0238">DNA-binding</keyword>
<dbReference type="SMART" id="SM00422">
    <property type="entry name" value="HTH_MERR"/>
    <property type="match status" value="1"/>
</dbReference>
<feature type="compositionally biased region" description="Polar residues" evidence="5">
    <location>
        <begin position="114"/>
        <end position="124"/>
    </location>
</feature>
<dbReference type="CDD" id="cd01106">
    <property type="entry name" value="HTH_TipAL-Mta"/>
    <property type="match status" value="1"/>
</dbReference>
<comment type="caution">
    <text evidence="7">The sequence shown here is derived from an EMBL/GenBank/DDBJ whole genome shotgun (WGS) entry which is preliminary data.</text>
</comment>
<keyword evidence="8" id="KW-1185">Reference proteome</keyword>